<organism evidence="3 4">
    <name type="scientific">Erythroxylum novogranatense</name>
    <dbReference type="NCBI Taxonomy" id="1862640"/>
    <lineage>
        <taxon>Eukaryota</taxon>
        <taxon>Viridiplantae</taxon>
        <taxon>Streptophyta</taxon>
        <taxon>Embryophyta</taxon>
        <taxon>Tracheophyta</taxon>
        <taxon>Spermatophyta</taxon>
        <taxon>Magnoliopsida</taxon>
        <taxon>eudicotyledons</taxon>
        <taxon>Gunneridae</taxon>
        <taxon>Pentapetalae</taxon>
        <taxon>rosids</taxon>
        <taxon>fabids</taxon>
        <taxon>Malpighiales</taxon>
        <taxon>Erythroxylaceae</taxon>
        <taxon>Erythroxylum</taxon>
    </lineage>
</organism>
<dbReference type="GO" id="GO:0003723">
    <property type="term" value="F:RNA binding"/>
    <property type="evidence" value="ECO:0007669"/>
    <property type="project" value="InterPro"/>
</dbReference>
<feature type="repeat" description="PPR" evidence="2">
    <location>
        <begin position="241"/>
        <end position="275"/>
    </location>
</feature>
<dbReference type="Pfam" id="PF20431">
    <property type="entry name" value="E_motif"/>
    <property type="match status" value="1"/>
</dbReference>
<dbReference type="PANTHER" id="PTHR47926">
    <property type="entry name" value="PENTATRICOPEPTIDE REPEAT-CONTAINING PROTEIN"/>
    <property type="match status" value="1"/>
</dbReference>
<name>A0AAV8U448_9ROSI</name>
<dbReference type="InterPro" id="IPR046960">
    <property type="entry name" value="PPR_At4g14850-like_plant"/>
</dbReference>
<dbReference type="AlphaFoldDB" id="A0AAV8U448"/>
<proteinExistence type="predicted"/>
<protein>
    <recommendedName>
        <fullName evidence="5">Pentatricopeptide repeat-containing protein</fullName>
    </recommendedName>
</protein>
<keyword evidence="4" id="KW-1185">Reference proteome</keyword>
<dbReference type="FunFam" id="1.25.40.10:FF:000427">
    <property type="entry name" value="Pentatricopeptide repeat-containing protein chloroplastic"/>
    <property type="match status" value="1"/>
</dbReference>
<dbReference type="Proteomes" id="UP001159364">
    <property type="component" value="Linkage Group LG02"/>
</dbReference>
<evidence type="ECO:0000313" key="4">
    <source>
        <dbReference type="Proteomes" id="UP001159364"/>
    </source>
</evidence>
<dbReference type="Pfam" id="PF01535">
    <property type="entry name" value="PPR"/>
    <property type="match status" value="2"/>
</dbReference>
<dbReference type="GO" id="GO:0009451">
    <property type="term" value="P:RNA modification"/>
    <property type="evidence" value="ECO:0007669"/>
    <property type="project" value="InterPro"/>
</dbReference>
<dbReference type="InterPro" id="IPR011990">
    <property type="entry name" value="TPR-like_helical_dom_sf"/>
</dbReference>
<dbReference type="Pfam" id="PF13041">
    <property type="entry name" value="PPR_2"/>
    <property type="match status" value="3"/>
</dbReference>
<dbReference type="InterPro" id="IPR046848">
    <property type="entry name" value="E_motif"/>
</dbReference>
<accession>A0AAV8U448</accession>
<dbReference type="PANTHER" id="PTHR47926:SF391">
    <property type="entry name" value="TETRATRICOPEPTIDE-LIKE HELICAL DOMAIN SUPERFAMILY"/>
    <property type="match status" value="1"/>
</dbReference>
<gene>
    <name evidence="3" type="ORF">K2173_028181</name>
</gene>
<dbReference type="FunFam" id="1.25.40.10:FF:000345">
    <property type="entry name" value="Pentatricopeptide repeat-containing protein"/>
    <property type="match status" value="1"/>
</dbReference>
<evidence type="ECO:0000256" key="2">
    <source>
        <dbReference type="PROSITE-ProRule" id="PRU00708"/>
    </source>
</evidence>
<evidence type="ECO:0000313" key="3">
    <source>
        <dbReference type="EMBL" id="KAJ8773004.1"/>
    </source>
</evidence>
<dbReference type="InterPro" id="IPR002885">
    <property type="entry name" value="PPR_rpt"/>
</dbReference>
<feature type="repeat" description="PPR" evidence="2">
    <location>
        <begin position="140"/>
        <end position="174"/>
    </location>
</feature>
<evidence type="ECO:0008006" key="5">
    <source>
        <dbReference type="Google" id="ProtNLM"/>
    </source>
</evidence>
<dbReference type="NCBIfam" id="TIGR00756">
    <property type="entry name" value="PPR"/>
    <property type="match status" value="4"/>
</dbReference>
<feature type="repeat" description="PPR" evidence="2">
    <location>
        <begin position="342"/>
        <end position="376"/>
    </location>
</feature>
<dbReference type="EMBL" id="JAIWQS010000002">
    <property type="protein sequence ID" value="KAJ8773004.1"/>
    <property type="molecule type" value="Genomic_DNA"/>
</dbReference>
<comment type="caution">
    <text evidence="3">The sequence shown here is derived from an EMBL/GenBank/DDBJ whole genome shotgun (WGS) entry which is preliminary data.</text>
</comment>
<reference evidence="3 4" key="1">
    <citation type="submission" date="2021-09" db="EMBL/GenBank/DDBJ databases">
        <title>Genomic insights and catalytic innovation underlie evolution of tropane alkaloids biosynthesis.</title>
        <authorList>
            <person name="Wang Y.-J."/>
            <person name="Tian T."/>
            <person name="Huang J.-P."/>
            <person name="Huang S.-X."/>
        </authorList>
    </citation>
    <scope>NUCLEOTIDE SEQUENCE [LARGE SCALE GENOMIC DNA]</scope>
    <source>
        <strain evidence="3">KIB-2018</strain>
        <tissue evidence="3">Leaf</tissue>
    </source>
</reference>
<dbReference type="PROSITE" id="PS51375">
    <property type="entry name" value="PPR"/>
    <property type="match status" value="3"/>
</dbReference>
<sequence>MTLSSSTSCFRCHCHDLVQLCYITHLRSNFQPRVFLQHVTKLSFSQLGSSRSCSLPLRSRISSASVDPKGDCPDKFETLMHLIKRCSTMLDLKQVHAHILKGGFEHNIFLTGKVIEFCAVSEYGDMKYAVSALERIGNPDVFLWNTMIRGFSRDFETQKALEYYRRMQENGSMADSFTFSFLIKLCGQLGSNLLGKQMHCDALKRGFESHVFVRNTLIHMYGSFEEVETSRKLFDEIPSPDLVAWNCVIDCHVLCGFYREAVDIFLRMLNFGMEPDEATFVSVLSACSAMGALVTGRWVHSWIRHTRFRSILELNNSLIDMYAKCGAFREAYDTFNHMEKKNVVTWNTMILGLATNGHAKRALRLFCQMIEHKLVTPDHATFLGVLCACSHGGMVDEGRRYFDSMISEYHIQPTVKHYGCMVDLLGRAGLLEEAYRLARCMPMECNAIIWRTLLAACSLHGDVSLGKQVRSHILKFEPNHSSDCVLLANTYASAGQWNEMASIRSSMHNRGVQKPVPANSFIGMLM</sequence>
<dbReference type="Gene3D" id="1.25.40.10">
    <property type="entry name" value="Tetratricopeptide repeat domain"/>
    <property type="match status" value="3"/>
</dbReference>
<keyword evidence="1" id="KW-0677">Repeat</keyword>
<evidence type="ECO:0000256" key="1">
    <source>
        <dbReference type="ARBA" id="ARBA00022737"/>
    </source>
</evidence>